<dbReference type="Gene3D" id="2.40.50.140">
    <property type="entry name" value="Nucleic acid-binding proteins"/>
    <property type="match status" value="1"/>
</dbReference>
<keyword evidence="8" id="KW-1185">Reference proteome</keyword>
<feature type="transmembrane region" description="Helical" evidence="5">
    <location>
        <begin position="12"/>
        <end position="39"/>
    </location>
</feature>
<comment type="caution">
    <text evidence="7">The sequence shown here is derived from an EMBL/GenBank/DDBJ whole genome shotgun (WGS) entry which is preliminary data.</text>
</comment>
<keyword evidence="2 5" id="KW-0812">Transmembrane</keyword>
<dbReference type="PANTHER" id="PTHR33507">
    <property type="entry name" value="INNER MEMBRANE PROTEIN YBBJ"/>
    <property type="match status" value="1"/>
</dbReference>
<dbReference type="GO" id="GO:0005886">
    <property type="term" value="C:plasma membrane"/>
    <property type="evidence" value="ECO:0007669"/>
    <property type="project" value="TreeGrafter"/>
</dbReference>
<proteinExistence type="predicted"/>
<protein>
    <submittedName>
        <fullName evidence="7">NfeD family protein</fullName>
    </submittedName>
</protein>
<evidence type="ECO:0000256" key="1">
    <source>
        <dbReference type="ARBA" id="ARBA00004141"/>
    </source>
</evidence>
<accession>A0A6L6XZY9</accession>
<dbReference type="InterPro" id="IPR012340">
    <property type="entry name" value="NA-bd_OB-fold"/>
</dbReference>
<dbReference type="InterPro" id="IPR052165">
    <property type="entry name" value="Membrane_assoc_protease"/>
</dbReference>
<organism evidence="7 8">
    <name type="scientific">Nocardioides agri</name>
    <dbReference type="NCBI Taxonomy" id="2682843"/>
    <lineage>
        <taxon>Bacteria</taxon>
        <taxon>Bacillati</taxon>
        <taxon>Actinomycetota</taxon>
        <taxon>Actinomycetes</taxon>
        <taxon>Propionibacteriales</taxon>
        <taxon>Nocardioidaceae</taxon>
        <taxon>Nocardioides</taxon>
    </lineage>
</organism>
<dbReference type="AlphaFoldDB" id="A0A6L6XZY9"/>
<dbReference type="EMBL" id="WSEK01000005">
    <property type="protein sequence ID" value="MVQ51986.1"/>
    <property type="molecule type" value="Genomic_DNA"/>
</dbReference>
<evidence type="ECO:0000256" key="4">
    <source>
        <dbReference type="ARBA" id="ARBA00023136"/>
    </source>
</evidence>
<evidence type="ECO:0000313" key="7">
    <source>
        <dbReference type="EMBL" id="MVQ51986.1"/>
    </source>
</evidence>
<evidence type="ECO:0000256" key="5">
    <source>
        <dbReference type="SAM" id="Phobius"/>
    </source>
</evidence>
<dbReference type="Proteomes" id="UP000473525">
    <property type="component" value="Unassembled WGS sequence"/>
</dbReference>
<evidence type="ECO:0000256" key="2">
    <source>
        <dbReference type="ARBA" id="ARBA00022692"/>
    </source>
</evidence>
<keyword evidence="4 5" id="KW-0472">Membrane</keyword>
<dbReference type="InterPro" id="IPR002810">
    <property type="entry name" value="NfeD-like_C"/>
</dbReference>
<dbReference type="PANTHER" id="PTHR33507:SF3">
    <property type="entry name" value="INNER MEMBRANE PROTEIN YBBJ"/>
    <property type="match status" value="1"/>
</dbReference>
<dbReference type="Pfam" id="PF01957">
    <property type="entry name" value="NfeD"/>
    <property type="match status" value="1"/>
</dbReference>
<sequence length="153" mass="15965">MDWLSENAWAVWLGVAAFLGIAELVSLDLVLVMLAVGALGGAVTAAAGAPFVLQLLVAGVISIGMLALVRPNIVRRLHTGPELRVGPETLIGLQALTPTAISVHVPGRIKIGGEDWQAKPYDESMTIEAGTLVEVLAIRGATAYVHPLPSIES</sequence>
<dbReference type="RefSeq" id="WP_157347053.1">
    <property type="nucleotide sequence ID" value="NZ_WSEK01000005.1"/>
</dbReference>
<feature type="transmembrane region" description="Helical" evidence="5">
    <location>
        <begin position="51"/>
        <end position="69"/>
    </location>
</feature>
<gene>
    <name evidence="7" type="ORF">GON03_22630</name>
</gene>
<name>A0A6L6XZY9_9ACTN</name>
<reference evidence="7 8" key="1">
    <citation type="submission" date="2019-12" db="EMBL/GenBank/DDBJ databases">
        <authorList>
            <person name="Huq M.A."/>
        </authorList>
    </citation>
    <scope>NUCLEOTIDE SEQUENCE [LARGE SCALE GENOMIC DNA]</scope>
    <source>
        <strain evidence="7 8">MAH-18</strain>
    </source>
</reference>
<keyword evidence="3 5" id="KW-1133">Transmembrane helix</keyword>
<evidence type="ECO:0000313" key="8">
    <source>
        <dbReference type="Proteomes" id="UP000473525"/>
    </source>
</evidence>
<evidence type="ECO:0000259" key="6">
    <source>
        <dbReference type="Pfam" id="PF01957"/>
    </source>
</evidence>
<evidence type="ECO:0000256" key="3">
    <source>
        <dbReference type="ARBA" id="ARBA00022989"/>
    </source>
</evidence>
<comment type="subcellular location">
    <subcellularLocation>
        <location evidence="1">Membrane</location>
        <topology evidence="1">Multi-pass membrane protein</topology>
    </subcellularLocation>
</comment>
<feature type="domain" description="NfeD-like C-terminal" evidence="6">
    <location>
        <begin position="88"/>
        <end position="147"/>
    </location>
</feature>